<evidence type="ECO:0000259" key="2">
    <source>
        <dbReference type="Pfam" id="PF04218"/>
    </source>
</evidence>
<dbReference type="VEuPathDB" id="VectorBase:RSAN_029301"/>
<evidence type="ECO:0000313" key="4">
    <source>
        <dbReference type="Proteomes" id="UP000821837"/>
    </source>
</evidence>
<proteinExistence type="predicted"/>
<dbReference type="InterPro" id="IPR007889">
    <property type="entry name" value="HTH_Psq"/>
</dbReference>
<dbReference type="GO" id="GO:0003677">
    <property type="term" value="F:DNA binding"/>
    <property type="evidence" value="ECO:0007669"/>
    <property type="project" value="InterPro"/>
</dbReference>
<sequence>MSEPAKRAKEEVMRQFDVKRSTLSTYVKNEAQIMEEFEGEKFHTRRKRLRTAAHPQLEEALLQWIVTAHESKLPTYMPASREVRSTNEHRFLQGIGEMDEASDEDPCDELCPAPSDEAAPTAVAKLLCNGSAGFCHSPVEARDCFGNSPFHSEQGLAEERLAMVEERRLIDEARRQLEQEQEKKMRLDQQVILNKGRVRPKLSFSLKPTV</sequence>
<evidence type="ECO:0000256" key="1">
    <source>
        <dbReference type="SAM" id="Coils"/>
    </source>
</evidence>
<dbReference type="Proteomes" id="UP000821837">
    <property type="component" value="Chromosome 3"/>
</dbReference>
<dbReference type="Pfam" id="PF15346">
    <property type="entry name" value="ARGLU"/>
    <property type="match status" value="1"/>
</dbReference>
<dbReference type="Gene3D" id="1.10.10.60">
    <property type="entry name" value="Homeodomain-like"/>
    <property type="match status" value="1"/>
</dbReference>
<name>A0A9D4PZD1_RHISA</name>
<dbReference type="EMBL" id="JABSTV010001249">
    <property type="protein sequence ID" value="KAH7961682.1"/>
    <property type="molecule type" value="Genomic_DNA"/>
</dbReference>
<dbReference type="InterPro" id="IPR033371">
    <property type="entry name" value="ARGLU1"/>
</dbReference>
<keyword evidence="1" id="KW-0175">Coiled coil</keyword>
<reference evidence="3" key="1">
    <citation type="journal article" date="2020" name="Cell">
        <title>Large-Scale Comparative Analyses of Tick Genomes Elucidate Their Genetic Diversity and Vector Capacities.</title>
        <authorList>
            <consortium name="Tick Genome and Microbiome Consortium (TIGMIC)"/>
            <person name="Jia N."/>
            <person name="Wang J."/>
            <person name="Shi W."/>
            <person name="Du L."/>
            <person name="Sun Y."/>
            <person name="Zhan W."/>
            <person name="Jiang J.F."/>
            <person name="Wang Q."/>
            <person name="Zhang B."/>
            <person name="Ji P."/>
            <person name="Bell-Sakyi L."/>
            <person name="Cui X.M."/>
            <person name="Yuan T.T."/>
            <person name="Jiang B.G."/>
            <person name="Yang W.F."/>
            <person name="Lam T.T."/>
            <person name="Chang Q.C."/>
            <person name="Ding S.J."/>
            <person name="Wang X.J."/>
            <person name="Zhu J.G."/>
            <person name="Ruan X.D."/>
            <person name="Zhao L."/>
            <person name="Wei J.T."/>
            <person name="Ye R.Z."/>
            <person name="Que T.C."/>
            <person name="Du C.H."/>
            <person name="Zhou Y.H."/>
            <person name="Cheng J.X."/>
            <person name="Dai P.F."/>
            <person name="Guo W.B."/>
            <person name="Han X.H."/>
            <person name="Huang E.J."/>
            <person name="Li L.F."/>
            <person name="Wei W."/>
            <person name="Gao Y.C."/>
            <person name="Liu J.Z."/>
            <person name="Shao H.Z."/>
            <person name="Wang X."/>
            <person name="Wang C.C."/>
            <person name="Yang T.C."/>
            <person name="Huo Q.B."/>
            <person name="Li W."/>
            <person name="Chen H.Y."/>
            <person name="Chen S.E."/>
            <person name="Zhou L.G."/>
            <person name="Ni X.B."/>
            <person name="Tian J.H."/>
            <person name="Sheng Y."/>
            <person name="Liu T."/>
            <person name="Pan Y.S."/>
            <person name="Xia L.Y."/>
            <person name="Li J."/>
            <person name="Zhao F."/>
            <person name="Cao W.C."/>
        </authorList>
    </citation>
    <scope>NUCLEOTIDE SEQUENCE</scope>
    <source>
        <strain evidence="3">Rsan-2018</strain>
    </source>
</reference>
<accession>A0A9D4PZD1</accession>
<dbReference type="AlphaFoldDB" id="A0A9D4PZD1"/>
<comment type="caution">
    <text evidence="3">The sequence shown here is derived from an EMBL/GenBank/DDBJ whole genome shotgun (WGS) entry which is preliminary data.</text>
</comment>
<protein>
    <recommendedName>
        <fullName evidence="2">HTH psq-type domain-containing protein</fullName>
    </recommendedName>
</protein>
<feature type="domain" description="HTH psq-type" evidence="2">
    <location>
        <begin position="8"/>
        <end position="36"/>
    </location>
</feature>
<evidence type="ECO:0000313" key="3">
    <source>
        <dbReference type="EMBL" id="KAH7961682.1"/>
    </source>
</evidence>
<keyword evidence="4" id="KW-1185">Reference proteome</keyword>
<organism evidence="3 4">
    <name type="scientific">Rhipicephalus sanguineus</name>
    <name type="common">Brown dog tick</name>
    <name type="synonym">Ixodes sanguineus</name>
    <dbReference type="NCBI Taxonomy" id="34632"/>
    <lineage>
        <taxon>Eukaryota</taxon>
        <taxon>Metazoa</taxon>
        <taxon>Ecdysozoa</taxon>
        <taxon>Arthropoda</taxon>
        <taxon>Chelicerata</taxon>
        <taxon>Arachnida</taxon>
        <taxon>Acari</taxon>
        <taxon>Parasitiformes</taxon>
        <taxon>Ixodida</taxon>
        <taxon>Ixodoidea</taxon>
        <taxon>Ixodidae</taxon>
        <taxon>Rhipicephalinae</taxon>
        <taxon>Rhipicephalus</taxon>
        <taxon>Rhipicephalus</taxon>
    </lineage>
</organism>
<dbReference type="Pfam" id="PF04218">
    <property type="entry name" value="CENP-B_N"/>
    <property type="match status" value="1"/>
</dbReference>
<gene>
    <name evidence="3" type="ORF">HPB52_011223</name>
</gene>
<reference evidence="3" key="2">
    <citation type="submission" date="2021-09" db="EMBL/GenBank/DDBJ databases">
        <authorList>
            <person name="Jia N."/>
            <person name="Wang J."/>
            <person name="Shi W."/>
            <person name="Du L."/>
            <person name="Sun Y."/>
            <person name="Zhan W."/>
            <person name="Jiang J."/>
            <person name="Wang Q."/>
            <person name="Zhang B."/>
            <person name="Ji P."/>
            <person name="Sakyi L.B."/>
            <person name="Cui X."/>
            <person name="Yuan T."/>
            <person name="Jiang B."/>
            <person name="Yang W."/>
            <person name="Lam T.T.-Y."/>
            <person name="Chang Q."/>
            <person name="Ding S."/>
            <person name="Wang X."/>
            <person name="Zhu J."/>
            <person name="Ruan X."/>
            <person name="Zhao L."/>
            <person name="Wei J."/>
            <person name="Que T."/>
            <person name="Du C."/>
            <person name="Cheng J."/>
            <person name="Dai P."/>
            <person name="Han X."/>
            <person name="Huang E."/>
            <person name="Gao Y."/>
            <person name="Liu J."/>
            <person name="Shao H."/>
            <person name="Ye R."/>
            <person name="Li L."/>
            <person name="Wei W."/>
            <person name="Wang X."/>
            <person name="Wang C."/>
            <person name="Huo Q."/>
            <person name="Li W."/>
            <person name="Guo W."/>
            <person name="Chen H."/>
            <person name="Chen S."/>
            <person name="Zhou L."/>
            <person name="Zhou L."/>
            <person name="Ni X."/>
            <person name="Tian J."/>
            <person name="Zhou Y."/>
            <person name="Sheng Y."/>
            <person name="Liu T."/>
            <person name="Pan Y."/>
            <person name="Xia L."/>
            <person name="Li J."/>
            <person name="Zhao F."/>
            <person name="Cao W."/>
        </authorList>
    </citation>
    <scope>NUCLEOTIDE SEQUENCE</scope>
    <source>
        <strain evidence="3">Rsan-2018</strain>
        <tissue evidence="3">Larvae</tissue>
    </source>
</reference>
<feature type="coiled-coil region" evidence="1">
    <location>
        <begin position="156"/>
        <end position="190"/>
    </location>
</feature>